<keyword evidence="1" id="KW-0812">Transmembrane</keyword>
<evidence type="ECO:0000313" key="2">
    <source>
        <dbReference type="EMBL" id="KOY42431.1"/>
    </source>
</evidence>
<evidence type="ECO:0008006" key="6">
    <source>
        <dbReference type="Google" id="ProtNLM"/>
    </source>
</evidence>
<sequence length="84" mass="9760">MEYKKSPTLISIFGSIFISLLKVIVFVLEASSKSSNIGREHISYDDGISDNIYFDDIGCEFERDLEGKLRNRITEKRHRDNSDW</sequence>
<dbReference type="RefSeq" id="WP_025510614.1">
    <property type="nucleotide sequence ID" value="NZ_CP176646.1"/>
</dbReference>
<evidence type="ECO:0000256" key="1">
    <source>
        <dbReference type="SAM" id="Phobius"/>
    </source>
</evidence>
<accession>A0AA46L2K1</accession>
<evidence type="ECO:0000313" key="4">
    <source>
        <dbReference type="Proteomes" id="UP000037697"/>
    </source>
</evidence>
<gene>
    <name evidence="2" type="ORF">ACX05_01520</name>
    <name evidence="3" type="ORF">FVP01_18015</name>
</gene>
<reference evidence="2 4" key="1">
    <citation type="submission" date="2015-07" db="EMBL/GenBank/DDBJ databases">
        <title>Foodborne Vibrio parahaemolyticus Isolates.</title>
        <authorList>
            <person name="Ronholm J."/>
            <person name="Petronella N."/>
            <person name="Kenwell R."/>
            <person name="Banerjee S."/>
        </authorList>
    </citation>
    <scope>NUCLEOTIDE SEQUENCE [LARGE SCALE GENOMIC DNA]</scope>
    <source>
        <strain evidence="2 4">HS-06-05</strain>
    </source>
</reference>
<keyword evidence="1" id="KW-1133">Transmembrane helix</keyword>
<evidence type="ECO:0000313" key="5">
    <source>
        <dbReference type="Proteomes" id="UP000321504"/>
    </source>
</evidence>
<comment type="caution">
    <text evidence="3">The sequence shown here is derived from an EMBL/GenBank/DDBJ whole genome shotgun (WGS) entry which is preliminary data.</text>
</comment>
<dbReference type="Proteomes" id="UP000321504">
    <property type="component" value="Unassembled WGS sequence"/>
</dbReference>
<dbReference type="EMBL" id="VRMQ01000004">
    <property type="protein sequence ID" value="TXN14878.1"/>
    <property type="molecule type" value="Genomic_DNA"/>
</dbReference>
<proteinExistence type="predicted"/>
<dbReference type="Proteomes" id="UP000037697">
    <property type="component" value="Unassembled WGS sequence"/>
</dbReference>
<keyword evidence="1" id="KW-0472">Membrane</keyword>
<name>A0AA46L2K1_VIBPH</name>
<evidence type="ECO:0000313" key="3">
    <source>
        <dbReference type="EMBL" id="TXN14878.1"/>
    </source>
</evidence>
<protein>
    <recommendedName>
        <fullName evidence="6">Transmembrane protein</fullName>
    </recommendedName>
</protein>
<dbReference type="EMBL" id="LIRS01000011">
    <property type="protein sequence ID" value="KOY42431.1"/>
    <property type="molecule type" value="Genomic_DNA"/>
</dbReference>
<feature type="transmembrane region" description="Helical" evidence="1">
    <location>
        <begin position="6"/>
        <end position="28"/>
    </location>
</feature>
<reference evidence="3 5" key="2">
    <citation type="submission" date="2019-08" db="EMBL/GenBank/DDBJ databases">
        <title>Emerging of two pre-pandemic pathogenic O4:KUT lineages of Vibrio parahaemolyticus in coastal eastern China.</title>
        <authorList>
            <person name="Yu H."/>
        </authorList>
    </citation>
    <scope>NUCLEOTIDE SEQUENCE [LARGE SCALE GENOMIC DNA]</scope>
    <source>
        <strain evidence="3 5">HZ17-383</strain>
    </source>
</reference>
<organism evidence="3 5">
    <name type="scientific">Vibrio parahaemolyticus</name>
    <dbReference type="NCBI Taxonomy" id="670"/>
    <lineage>
        <taxon>Bacteria</taxon>
        <taxon>Pseudomonadati</taxon>
        <taxon>Pseudomonadota</taxon>
        <taxon>Gammaproteobacteria</taxon>
        <taxon>Vibrionales</taxon>
        <taxon>Vibrionaceae</taxon>
        <taxon>Vibrio</taxon>
    </lineage>
</organism>
<dbReference type="AlphaFoldDB" id="A0AA46L2K1"/>